<comment type="caution">
    <text evidence="1">The sequence shown here is derived from an EMBL/GenBank/DDBJ whole genome shotgun (WGS) entry which is preliminary data.</text>
</comment>
<dbReference type="EMBL" id="JABBWK010000027">
    <property type="protein sequence ID" value="KAG1900355.1"/>
    <property type="molecule type" value="Genomic_DNA"/>
</dbReference>
<dbReference type="AlphaFoldDB" id="A0AAD4E5Z3"/>
<dbReference type="Proteomes" id="UP001195769">
    <property type="component" value="Unassembled WGS sequence"/>
</dbReference>
<dbReference type="RefSeq" id="XP_041225931.1">
    <property type="nucleotide sequence ID" value="XM_041361717.1"/>
</dbReference>
<proteinExistence type="predicted"/>
<dbReference type="GeneID" id="64656015"/>
<sequence length="90" mass="10149">MLAPRSLTWSLYVSLFELQYAELNLSEMTLACLIHERLGLKFAVFDTEEACWSIQMICVGPTTSSTYLDGSHPPAFRNFHSTGCSHISQF</sequence>
<evidence type="ECO:0000313" key="1">
    <source>
        <dbReference type="EMBL" id="KAG1900355.1"/>
    </source>
</evidence>
<gene>
    <name evidence="1" type="ORF">F5891DRAFT_1033767</name>
</gene>
<evidence type="ECO:0000313" key="2">
    <source>
        <dbReference type="Proteomes" id="UP001195769"/>
    </source>
</evidence>
<organism evidence="1 2">
    <name type="scientific">Suillus fuscotomentosus</name>
    <dbReference type="NCBI Taxonomy" id="1912939"/>
    <lineage>
        <taxon>Eukaryota</taxon>
        <taxon>Fungi</taxon>
        <taxon>Dikarya</taxon>
        <taxon>Basidiomycota</taxon>
        <taxon>Agaricomycotina</taxon>
        <taxon>Agaricomycetes</taxon>
        <taxon>Agaricomycetidae</taxon>
        <taxon>Boletales</taxon>
        <taxon>Suillineae</taxon>
        <taxon>Suillaceae</taxon>
        <taxon>Suillus</taxon>
    </lineage>
</organism>
<protein>
    <submittedName>
        <fullName evidence="1">Uncharacterized protein</fullName>
    </submittedName>
</protein>
<accession>A0AAD4E5Z3</accession>
<keyword evidence="2" id="KW-1185">Reference proteome</keyword>
<reference evidence="1" key="1">
    <citation type="journal article" date="2020" name="New Phytol.">
        <title>Comparative genomics reveals dynamic genome evolution in host specialist ectomycorrhizal fungi.</title>
        <authorList>
            <person name="Lofgren L.A."/>
            <person name="Nguyen N.H."/>
            <person name="Vilgalys R."/>
            <person name="Ruytinx J."/>
            <person name="Liao H.L."/>
            <person name="Branco S."/>
            <person name="Kuo A."/>
            <person name="LaButti K."/>
            <person name="Lipzen A."/>
            <person name="Andreopoulos W."/>
            <person name="Pangilinan J."/>
            <person name="Riley R."/>
            <person name="Hundley H."/>
            <person name="Na H."/>
            <person name="Barry K."/>
            <person name="Grigoriev I.V."/>
            <person name="Stajich J.E."/>
            <person name="Kennedy P.G."/>
        </authorList>
    </citation>
    <scope>NUCLEOTIDE SEQUENCE</scope>
    <source>
        <strain evidence="1">FC203</strain>
    </source>
</reference>
<name>A0AAD4E5Z3_9AGAM</name>